<dbReference type="AlphaFoldDB" id="A0A850PU02"/>
<keyword evidence="2" id="KW-1185">Reference proteome</keyword>
<gene>
    <name evidence="1" type="ORF">HLY00_3219</name>
</gene>
<evidence type="ECO:0000313" key="2">
    <source>
        <dbReference type="Proteomes" id="UP000570517"/>
    </source>
</evidence>
<reference evidence="1 2" key="1">
    <citation type="submission" date="2020-05" db="EMBL/GenBank/DDBJ databases">
        <title>Draft genome sequence of Mycobacterium hippocampi DL, isolated from European seabass, Dicentrarchus labrax, reared in fish farms.</title>
        <authorList>
            <person name="Stathopoulou P."/>
            <person name="Asimakis E."/>
            <person name="Tzokas K."/>
            <person name="Batargias C."/>
            <person name="Tsiamis G."/>
        </authorList>
    </citation>
    <scope>NUCLEOTIDE SEQUENCE [LARGE SCALE GENOMIC DNA]</scope>
    <source>
        <strain evidence="1 2">DL</strain>
    </source>
</reference>
<dbReference type="Proteomes" id="UP000570517">
    <property type="component" value="Unassembled WGS sequence"/>
</dbReference>
<evidence type="ECO:0000313" key="1">
    <source>
        <dbReference type="EMBL" id="NVN54122.1"/>
    </source>
</evidence>
<protein>
    <submittedName>
        <fullName evidence="1">Uncharacterized protein</fullName>
    </submittedName>
</protein>
<name>A0A850PU02_9MYCO</name>
<accession>A0A850PU02</accession>
<organism evidence="1 2">
    <name type="scientific">Mycolicibacterium hippocampi</name>
    <dbReference type="NCBI Taxonomy" id="659824"/>
    <lineage>
        <taxon>Bacteria</taxon>
        <taxon>Bacillati</taxon>
        <taxon>Actinomycetota</taxon>
        <taxon>Actinomycetes</taxon>
        <taxon>Mycobacteriales</taxon>
        <taxon>Mycobacteriaceae</taxon>
        <taxon>Mycolicibacterium</taxon>
    </lineage>
</organism>
<proteinExistence type="predicted"/>
<dbReference type="EMBL" id="JABFYL010000050">
    <property type="protein sequence ID" value="NVN54122.1"/>
    <property type="molecule type" value="Genomic_DNA"/>
</dbReference>
<sequence>MNWVPDHGGRLRLPILADSAADLGPLIDDSHALEAPQSYEIRMSVATERAVDVTMVW</sequence>
<comment type="caution">
    <text evidence="1">The sequence shown here is derived from an EMBL/GenBank/DDBJ whole genome shotgun (WGS) entry which is preliminary data.</text>
</comment>